<dbReference type="Proteomes" id="UP000600449">
    <property type="component" value="Unassembled WGS sequence"/>
</dbReference>
<evidence type="ECO:0000313" key="2">
    <source>
        <dbReference type="EMBL" id="GGK48394.1"/>
    </source>
</evidence>
<proteinExistence type="predicted"/>
<gene>
    <name evidence="2" type="ORF">GCM10011322_39220</name>
</gene>
<name>A0A917V827_9HYPH</name>
<keyword evidence="1" id="KW-1133">Transmembrane helix</keyword>
<dbReference type="Pfam" id="PF09948">
    <property type="entry name" value="PpoB2"/>
    <property type="match status" value="1"/>
</dbReference>
<feature type="transmembrane region" description="Helical" evidence="1">
    <location>
        <begin position="81"/>
        <end position="102"/>
    </location>
</feature>
<feature type="transmembrane region" description="Helical" evidence="1">
    <location>
        <begin position="123"/>
        <end position="150"/>
    </location>
</feature>
<keyword evidence="3" id="KW-1185">Reference proteome</keyword>
<feature type="transmembrane region" description="Helical" evidence="1">
    <location>
        <begin position="52"/>
        <end position="75"/>
    </location>
</feature>
<keyword evidence="1" id="KW-0812">Transmembrane</keyword>
<comment type="caution">
    <text evidence="2">The sequence shown here is derived from an EMBL/GenBank/DDBJ whole genome shotgun (WGS) entry which is preliminary data.</text>
</comment>
<dbReference type="AlphaFoldDB" id="A0A917V827"/>
<organism evidence="2 3">
    <name type="scientific">Salinarimonas ramus</name>
    <dbReference type="NCBI Taxonomy" id="690164"/>
    <lineage>
        <taxon>Bacteria</taxon>
        <taxon>Pseudomonadati</taxon>
        <taxon>Pseudomonadota</taxon>
        <taxon>Alphaproteobacteria</taxon>
        <taxon>Hyphomicrobiales</taxon>
        <taxon>Salinarimonadaceae</taxon>
        <taxon>Salinarimonas</taxon>
    </lineage>
</organism>
<feature type="transmembrane region" description="Helical" evidence="1">
    <location>
        <begin position="20"/>
        <end position="40"/>
    </location>
</feature>
<dbReference type="RefSeq" id="WP_188914954.1">
    <property type="nucleotide sequence ID" value="NZ_BMMF01000013.1"/>
</dbReference>
<feature type="transmembrane region" description="Helical" evidence="1">
    <location>
        <begin position="211"/>
        <end position="241"/>
    </location>
</feature>
<dbReference type="InterPro" id="IPR018688">
    <property type="entry name" value="PpoB2-like"/>
</dbReference>
<feature type="transmembrane region" description="Helical" evidence="1">
    <location>
        <begin position="253"/>
        <end position="274"/>
    </location>
</feature>
<evidence type="ECO:0000313" key="3">
    <source>
        <dbReference type="Proteomes" id="UP000600449"/>
    </source>
</evidence>
<evidence type="ECO:0000256" key="1">
    <source>
        <dbReference type="SAM" id="Phobius"/>
    </source>
</evidence>
<accession>A0A917V827</accession>
<protein>
    <submittedName>
        <fullName evidence="2">Uncharacterized protein</fullName>
    </submittedName>
</protein>
<keyword evidence="1" id="KW-0472">Membrane</keyword>
<reference evidence="2 3" key="1">
    <citation type="journal article" date="2014" name="Int. J. Syst. Evol. Microbiol.">
        <title>Complete genome sequence of Corynebacterium casei LMG S-19264T (=DSM 44701T), isolated from a smear-ripened cheese.</title>
        <authorList>
            <consortium name="US DOE Joint Genome Institute (JGI-PGF)"/>
            <person name="Walter F."/>
            <person name="Albersmeier A."/>
            <person name="Kalinowski J."/>
            <person name="Ruckert C."/>
        </authorList>
    </citation>
    <scope>NUCLEOTIDE SEQUENCE [LARGE SCALE GENOMIC DNA]</scope>
    <source>
        <strain evidence="2 3">CGMCC 1.9161</strain>
    </source>
</reference>
<sequence length="284" mass="28828">MSRSAEPLAAASPRVFARPVPVALVSIAALTLMGWSILFWEAIRRGGGADAFLEALCTPAAVLAAPSLAGALSALALSIGMWIAMSVAMMLPTASALVVGYADRAETARAAGERAVSPLVLGAGYLSVWIAVSVVVALVQTGVSVAFATVDMPERIVGVLGGAALGAAGLYQFTAFKLSCLVAVGSPFAGREEGWLSRPRAVYALGLRQGAACVGCCWAMMAVLALLGAMNLVWMAVFSAIMAAEKLVATERAATIVGTGLIAAGVALSVMAVGPEAITDYLAR</sequence>
<dbReference type="EMBL" id="BMMF01000013">
    <property type="protein sequence ID" value="GGK48394.1"/>
    <property type="molecule type" value="Genomic_DNA"/>
</dbReference>